<keyword evidence="2" id="KW-1185">Reference proteome</keyword>
<dbReference type="OrthoDB" id="656448at2759"/>
<dbReference type="PANTHER" id="PTHR35120:SF1">
    <property type="entry name" value="OS01G0756000 PROTEIN"/>
    <property type="match status" value="1"/>
</dbReference>
<protein>
    <submittedName>
        <fullName evidence="1">Uncharacterized protein</fullName>
    </submittedName>
</protein>
<sequence length="627" mass="68454">MVTLRARKRGHGGSGGGDDDSAVALLGALGLGGFAGLDLHHAAPDEAELEQLAAAYDRASGRISVSLRGGGLSASPADLAAALGLPVGPVALPPEVDASVFCSEEAIAAVKGFLRDRVLLGGEGGGRELPEEVAVALRLVEEGKAHLVDWCRLFWELLKMDLVSGKPRRYAPHLLRLIEYQRLELLAEDDGSSVKRRKGVFLRACQWADEKETALIHRKCGDARSQAAEAEVEEGGQSIGDLEEMPIFGEGKEFNAVDPAMDNKSSIVGVRGWIHGMSEGNADFGSQNEVLGCEMEGNKGNDVAGTNAKDQSSPDDSSFLSLLCTMDEQDDSSSLQKVISRAKPQTGPNQQRIIEIEDEEVDDDDDNVGVGPVPPIIQNGHFGLINYFVQQRPTEGLQNDQTLPSFLACTQQIKACMDNNFLDKIKALIDARAANQRMRNMLMEKDYMIATIKRDILEDLGARHIKISRFEHDMELMYLTIQQYQKSFKNSSAAFIEYRNMMSRGNGGNSSLEVPGIADELDGFVRMQRVHIFQRIGGIQKHWLSKYSECLGHKTGLAKHMTFLSDGLQRLKDSTAIPDLNNGGEDKELDKELQGKMRDAEWEGEGDHCSSAVAVSLALVVLDLEVH</sequence>
<reference evidence="1 2" key="1">
    <citation type="submission" date="2019-11" db="EMBL/GenBank/DDBJ databases">
        <title>Whole genome sequence of Oryza granulata.</title>
        <authorList>
            <person name="Li W."/>
        </authorList>
    </citation>
    <scope>NUCLEOTIDE SEQUENCE [LARGE SCALE GENOMIC DNA]</scope>
    <source>
        <strain evidence="2">cv. Menghai</strain>
        <tissue evidence="1">Leaf</tissue>
    </source>
</reference>
<dbReference type="AlphaFoldDB" id="A0A6G1BJD9"/>
<proteinExistence type="predicted"/>
<dbReference type="PANTHER" id="PTHR35120">
    <property type="entry name" value="HISTONE ACETYLTRANSFERASE KAT6B-LIKE"/>
    <property type="match status" value="1"/>
</dbReference>
<gene>
    <name evidence="1" type="ORF">E2562_004097</name>
</gene>
<accession>A0A6G1BJD9</accession>
<evidence type="ECO:0000313" key="1">
    <source>
        <dbReference type="EMBL" id="KAF0887901.1"/>
    </source>
</evidence>
<comment type="caution">
    <text evidence="1">The sequence shown here is derived from an EMBL/GenBank/DDBJ whole genome shotgun (WGS) entry which is preliminary data.</text>
</comment>
<evidence type="ECO:0000313" key="2">
    <source>
        <dbReference type="Proteomes" id="UP000479710"/>
    </source>
</evidence>
<dbReference type="Proteomes" id="UP000479710">
    <property type="component" value="Unassembled WGS sequence"/>
</dbReference>
<dbReference type="EMBL" id="SPHZ02000012">
    <property type="protein sequence ID" value="KAF0887901.1"/>
    <property type="molecule type" value="Genomic_DNA"/>
</dbReference>
<organism evidence="1 2">
    <name type="scientific">Oryza meyeriana var. granulata</name>
    <dbReference type="NCBI Taxonomy" id="110450"/>
    <lineage>
        <taxon>Eukaryota</taxon>
        <taxon>Viridiplantae</taxon>
        <taxon>Streptophyta</taxon>
        <taxon>Embryophyta</taxon>
        <taxon>Tracheophyta</taxon>
        <taxon>Spermatophyta</taxon>
        <taxon>Magnoliopsida</taxon>
        <taxon>Liliopsida</taxon>
        <taxon>Poales</taxon>
        <taxon>Poaceae</taxon>
        <taxon>BOP clade</taxon>
        <taxon>Oryzoideae</taxon>
        <taxon>Oryzeae</taxon>
        <taxon>Oryzinae</taxon>
        <taxon>Oryza</taxon>
        <taxon>Oryza meyeriana</taxon>
    </lineage>
</organism>
<name>A0A6G1BJD9_9ORYZ</name>